<reference evidence="2" key="2">
    <citation type="submission" date="2020-09" db="EMBL/GenBank/DDBJ databases">
        <authorList>
            <person name="Sun Q."/>
            <person name="Ohkuma M."/>
        </authorList>
    </citation>
    <scope>NUCLEOTIDE SEQUENCE</scope>
    <source>
        <strain evidence="2">JCM 4125</strain>
    </source>
</reference>
<evidence type="ECO:0000313" key="3">
    <source>
        <dbReference type="Proteomes" id="UP000646776"/>
    </source>
</evidence>
<evidence type="ECO:0000256" key="1">
    <source>
        <dbReference type="SAM" id="MobiDB-lite"/>
    </source>
</evidence>
<reference evidence="2" key="1">
    <citation type="journal article" date="2014" name="Int. J. Syst. Evol. Microbiol.">
        <title>Complete genome sequence of Corynebacterium casei LMG S-19264T (=DSM 44701T), isolated from a smear-ripened cheese.</title>
        <authorList>
            <consortium name="US DOE Joint Genome Institute (JGI-PGF)"/>
            <person name="Walter F."/>
            <person name="Albersmeier A."/>
            <person name="Kalinowski J."/>
            <person name="Ruckert C."/>
        </authorList>
    </citation>
    <scope>NUCLEOTIDE SEQUENCE</scope>
    <source>
        <strain evidence="2">JCM 4125</strain>
    </source>
</reference>
<dbReference type="EMBL" id="BMSA01000030">
    <property type="protein sequence ID" value="GGT84552.1"/>
    <property type="molecule type" value="Genomic_DNA"/>
</dbReference>
<accession>A0A918HMS0</accession>
<sequence>MGAQVVVEEAVDELGLAEGAGGVADVGAQRAGEGGGGHGRAPSGGGGRDRESGPGRRWQTAGNDGGGEGS</sequence>
<evidence type="ECO:0000313" key="2">
    <source>
        <dbReference type="EMBL" id="GGT84552.1"/>
    </source>
</evidence>
<gene>
    <name evidence="2" type="ORF">GCM10010226_73960</name>
</gene>
<comment type="caution">
    <text evidence="2">The sequence shown here is derived from an EMBL/GenBank/DDBJ whole genome shotgun (WGS) entry which is preliminary data.</text>
</comment>
<proteinExistence type="predicted"/>
<name>A0A918HMS0_9ACTN</name>
<feature type="region of interest" description="Disordered" evidence="1">
    <location>
        <begin position="26"/>
        <end position="70"/>
    </location>
</feature>
<dbReference type="AlphaFoldDB" id="A0A918HMS0"/>
<protein>
    <submittedName>
        <fullName evidence="2">Uncharacterized protein</fullName>
    </submittedName>
</protein>
<organism evidence="2 3">
    <name type="scientific">Streptomyces phaeofaciens</name>
    <dbReference type="NCBI Taxonomy" id="68254"/>
    <lineage>
        <taxon>Bacteria</taxon>
        <taxon>Bacillati</taxon>
        <taxon>Actinomycetota</taxon>
        <taxon>Actinomycetes</taxon>
        <taxon>Kitasatosporales</taxon>
        <taxon>Streptomycetaceae</taxon>
        <taxon>Streptomyces</taxon>
    </lineage>
</organism>
<keyword evidence="3" id="KW-1185">Reference proteome</keyword>
<feature type="compositionally biased region" description="Gly residues" evidence="1">
    <location>
        <begin position="32"/>
        <end position="46"/>
    </location>
</feature>
<dbReference type="Proteomes" id="UP000646776">
    <property type="component" value="Unassembled WGS sequence"/>
</dbReference>